<reference evidence="2" key="1">
    <citation type="submission" date="2018-05" db="EMBL/GenBank/DDBJ databases">
        <authorList>
            <person name="Lanie J.A."/>
            <person name="Ng W.-L."/>
            <person name="Kazmierczak K.M."/>
            <person name="Andrzejewski T.M."/>
            <person name="Davidsen T.M."/>
            <person name="Wayne K.J."/>
            <person name="Tettelin H."/>
            <person name="Glass J.I."/>
            <person name="Rusch D."/>
            <person name="Podicherti R."/>
            <person name="Tsui H.-C.T."/>
            <person name="Winkler M.E."/>
        </authorList>
    </citation>
    <scope>NUCLEOTIDE SEQUENCE</scope>
</reference>
<dbReference type="AlphaFoldDB" id="A0A381UKR7"/>
<feature type="transmembrane region" description="Helical" evidence="1">
    <location>
        <begin position="126"/>
        <end position="145"/>
    </location>
</feature>
<feature type="non-terminal residue" evidence="2">
    <location>
        <position position="1"/>
    </location>
</feature>
<dbReference type="InterPro" id="IPR052721">
    <property type="entry name" value="ET_Amicyanin"/>
</dbReference>
<dbReference type="Gene3D" id="2.60.40.420">
    <property type="entry name" value="Cupredoxins - blue copper proteins"/>
    <property type="match status" value="2"/>
</dbReference>
<feature type="transmembrane region" description="Helical" evidence="1">
    <location>
        <begin position="39"/>
        <end position="56"/>
    </location>
</feature>
<keyword evidence="1" id="KW-0812">Transmembrane</keyword>
<accession>A0A381UKR7</accession>
<dbReference type="EMBL" id="UINC01006570">
    <property type="protein sequence ID" value="SVA28331.1"/>
    <property type="molecule type" value="Genomic_DNA"/>
</dbReference>
<sequence length="342" mass="36224">MSNWELVMPGGGLTALGLGGIVLSYGGIAHTFIDGLHALSGLLFFLGLIFLSTGILDGGVSTSNRAKATVLVVISIVLAFGAAAFIGNTSPTLPTISGILILITIPSVVIAYMAMKMPQYVKPVGLIFIIAVGIGISTFFVFGVYGPSEYLIPKVIEETTEEIAEMIEPTSPIFAISILSGSSEQGAPDYNPDNALVEQGYVIEWTNDDEVSHTVTSSLDFGETFDSGLMDAGGVFQLDTTNLALGAYEYLCIVHPWMIATFVVEEPKGQVVANVSIPVGGDNNIEGQIYYEPQNIIVTKTTAVVWTNNDQVVHTVTSSLDFGETFDSGLMDAGGVFQLDTT</sequence>
<evidence type="ECO:0008006" key="3">
    <source>
        <dbReference type="Google" id="ProtNLM"/>
    </source>
</evidence>
<protein>
    <recommendedName>
        <fullName evidence="3">Blue (type 1) copper domain-containing protein</fullName>
    </recommendedName>
</protein>
<keyword evidence="1" id="KW-1133">Transmembrane helix</keyword>
<feature type="transmembrane region" description="Helical" evidence="1">
    <location>
        <begin position="93"/>
        <end position="114"/>
    </location>
</feature>
<feature type="non-terminal residue" evidence="2">
    <location>
        <position position="342"/>
    </location>
</feature>
<keyword evidence="1" id="KW-0472">Membrane</keyword>
<feature type="transmembrane region" description="Helical" evidence="1">
    <location>
        <begin position="68"/>
        <end position="87"/>
    </location>
</feature>
<dbReference type="SUPFAM" id="SSF49503">
    <property type="entry name" value="Cupredoxins"/>
    <property type="match status" value="1"/>
</dbReference>
<feature type="transmembrane region" description="Helical" evidence="1">
    <location>
        <begin position="12"/>
        <end position="33"/>
    </location>
</feature>
<dbReference type="PANTHER" id="PTHR36507">
    <property type="entry name" value="BLL1555 PROTEIN"/>
    <property type="match status" value="1"/>
</dbReference>
<dbReference type="InterPro" id="IPR008972">
    <property type="entry name" value="Cupredoxin"/>
</dbReference>
<organism evidence="2">
    <name type="scientific">marine metagenome</name>
    <dbReference type="NCBI Taxonomy" id="408172"/>
    <lineage>
        <taxon>unclassified sequences</taxon>
        <taxon>metagenomes</taxon>
        <taxon>ecological metagenomes</taxon>
    </lineage>
</organism>
<gene>
    <name evidence="2" type="ORF">METZ01_LOCUS81185</name>
</gene>
<evidence type="ECO:0000313" key="2">
    <source>
        <dbReference type="EMBL" id="SVA28331.1"/>
    </source>
</evidence>
<name>A0A381UKR7_9ZZZZ</name>
<dbReference type="PANTHER" id="PTHR36507:SF1">
    <property type="entry name" value="BLL1555 PROTEIN"/>
    <property type="match status" value="1"/>
</dbReference>
<proteinExistence type="predicted"/>
<evidence type="ECO:0000256" key="1">
    <source>
        <dbReference type="SAM" id="Phobius"/>
    </source>
</evidence>